<dbReference type="Pfam" id="PF01061">
    <property type="entry name" value="ABC2_membrane"/>
    <property type="match status" value="1"/>
</dbReference>
<dbReference type="AlphaFoldDB" id="A0A934NCU9"/>
<dbReference type="RefSeq" id="WP_338177075.1">
    <property type="nucleotide sequence ID" value="NZ_JAEKNQ010000019.1"/>
</dbReference>
<feature type="transmembrane region" description="Helical" evidence="9">
    <location>
        <begin position="20"/>
        <end position="44"/>
    </location>
</feature>
<comment type="similarity">
    <text evidence="2 9">Belongs to the ABC-2 integral membrane protein family.</text>
</comment>
<sequence length="252" mass="28538">MVRHRDLLWLLTRKDLRLKYKGTALGFLWSLLNPLLLMLVYSFVFTIIARFPVPRYPVFLLAGILPWNTFAIATSSAATTIIGNGNLIRRVRFPREFLPLASVLSSAVNLTLSLGILLVFALYFHQPLGLPLLALPMLLVFQMIFTAGVALILAAVTVYLRDVENLVGVFLTVMFFLTPILYPLTALGGHKSAYFVRLNPMAWLITDYQAIWHENRWPDPIQTAAFGILSGVMLMGGWLLFRRLEQRFAEEV</sequence>
<evidence type="ECO:0000256" key="9">
    <source>
        <dbReference type="RuleBase" id="RU361157"/>
    </source>
</evidence>
<feature type="domain" description="ABC transmembrane type-2" evidence="10">
    <location>
        <begin position="25"/>
        <end position="244"/>
    </location>
</feature>
<dbReference type="InterPro" id="IPR000412">
    <property type="entry name" value="ABC_2_transport"/>
</dbReference>
<dbReference type="PRINTS" id="PR00164">
    <property type="entry name" value="ABC2TRNSPORT"/>
</dbReference>
<evidence type="ECO:0000256" key="3">
    <source>
        <dbReference type="ARBA" id="ARBA00022448"/>
    </source>
</evidence>
<evidence type="ECO:0000313" key="12">
    <source>
        <dbReference type="Proteomes" id="UP000620075"/>
    </source>
</evidence>
<protein>
    <recommendedName>
        <fullName evidence="9">Transport permease protein</fullName>
    </recommendedName>
</protein>
<dbReference type="GO" id="GO:0043190">
    <property type="term" value="C:ATP-binding cassette (ABC) transporter complex"/>
    <property type="evidence" value="ECO:0007669"/>
    <property type="project" value="InterPro"/>
</dbReference>
<evidence type="ECO:0000259" key="10">
    <source>
        <dbReference type="PROSITE" id="PS51012"/>
    </source>
</evidence>
<feature type="transmembrane region" description="Helical" evidence="9">
    <location>
        <begin position="166"/>
        <end position="185"/>
    </location>
</feature>
<comment type="subcellular location">
    <subcellularLocation>
        <location evidence="1">Cell inner membrane</location>
        <topology evidence="1">Multi-pass membrane protein</topology>
    </subcellularLocation>
    <subcellularLocation>
        <location evidence="9">Cell membrane</location>
        <topology evidence="9">Multi-pass membrane protein</topology>
    </subcellularLocation>
</comment>
<keyword evidence="4 9" id="KW-1003">Cell membrane</keyword>
<evidence type="ECO:0000256" key="1">
    <source>
        <dbReference type="ARBA" id="ARBA00004429"/>
    </source>
</evidence>
<dbReference type="GO" id="GO:0140359">
    <property type="term" value="F:ABC-type transporter activity"/>
    <property type="evidence" value="ECO:0007669"/>
    <property type="project" value="InterPro"/>
</dbReference>
<evidence type="ECO:0000256" key="5">
    <source>
        <dbReference type="ARBA" id="ARBA00022519"/>
    </source>
</evidence>
<name>A0A934NCU9_9BACT</name>
<keyword evidence="7 9" id="KW-1133">Transmembrane helix</keyword>
<accession>A0A934NCU9</accession>
<feature type="transmembrane region" description="Helical" evidence="9">
    <location>
        <begin position="221"/>
        <end position="241"/>
    </location>
</feature>
<reference evidence="11 12" key="1">
    <citation type="submission" date="2020-10" db="EMBL/GenBank/DDBJ databases">
        <title>Ca. Dormibacterota MAGs.</title>
        <authorList>
            <person name="Montgomery K."/>
        </authorList>
    </citation>
    <scope>NUCLEOTIDE SEQUENCE [LARGE SCALE GENOMIC DNA]</scope>
    <source>
        <strain evidence="11">SC8811_S16_3</strain>
    </source>
</reference>
<dbReference type="GO" id="GO:0015920">
    <property type="term" value="P:lipopolysaccharide transport"/>
    <property type="evidence" value="ECO:0007669"/>
    <property type="project" value="TreeGrafter"/>
</dbReference>
<feature type="transmembrane region" description="Helical" evidence="9">
    <location>
        <begin position="97"/>
        <end position="124"/>
    </location>
</feature>
<evidence type="ECO:0000256" key="2">
    <source>
        <dbReference type="ARBA" id="ARBA00007783"/>
    </source>
</evidence>
<dbReference type="PANTHER" id="PTHR30413">
    <property type="entry name" value="INNER MEMBRANE TRANSPORT PERMEASE"/>
    <property type="match status" value="1"/>
</dbReference>
<dbReference type="EMBL" id="JAEKNQ010000019">
    <property type="protein sequence ID" value="MBJ7602463.1"/>
    <property type="molecule type" value="Genomic_DNA"/>
</dbReference>
<keyword evidence="8 9" id="KW-0472">Membrane</keyword>
<evidence type="ECO:0000256" key="6">
    <source>
        <dbReference type="ARBA" id="ARBA00022692"/>
    </source>
</evidence>
<evidence type="ECO:0000313" key="11">
    <source>
        <dbReference type="EMBL" id="MBJ7602463.1"/>
    </source>
</evidence>
<evidence type="ECO:0000256" key="8">
    <source>
        <dbReference type="ARBA" id="ARBA00023136"/>
    </source>
</evidence>
<organism evidence="11 12">
    <name type="scientific">Candidatus Dormiibacter inghamiae</name>
    <dbReference type="NCBI Taxonomy" id="3127013"/>
    <lineage>
        <taxon>Bacteria</taxon>
        <taxon>Bacillati</taxon>
        <taxon>Candidatus Dormiibacterota</taxon>
        <taxon>Candidatus Dormibacteria</taxon>
        <taxon>Candidatus Dormibacterales</taxon>
        <taxon>Candidatus Dormibacteraceae</taxon>
        <taxon>Candidatus Dormiibacter</taxon>
    </lineage>
</organism>
<evidence type="ECO:0000256" key="7">
    <source>
        <dbReference type="ARBA" id="ARBA00022989"/>
    </source>
</evidence>
<dbReference type="PROSITE" id="PS51012">
    <property type="entry name" value="ABC_TM2"/>
    <property type="match status" value="1"/>
</dbReference>
<evidence type="ECO:0000256" key="4">
    <source>
        <dbReference type="ARBA" id="ARBA00022475"/>
    </source>
</evidence>
<keyword evidence="5" id="KW-0997">Cell inner membrane</keyword>
<feature type="transmembrane region" description="Helical" evidence="9">
    <location>
        <begin position="130"/>
        <end position="159"/>
    </location>
</feature>
<dbReference type="Proteomes" id="UP000620075">
    <property type="component" value="Unassembled WGS sequence"/>
</dbReference>
<gene>
    <name evidence="11" type="ORF">JF888_04610</name>
</gene>
<dbReference type="InterPro" id="IPR013525">
    <property type="entry name" value="ABC2_TM"/>
</dbReference>
<keyword evidence="3 9" id="KW-0813">Transport</keyword>
<keyword evidence="6 9" id="KW-0812">Transmembrane</keyword>
<dbReference type="PANTHER" id="PTHR30413:SF8">
    <property type="entry name" value="TRANSPORT PERMEASE PROTEIN"/>
    <property type="match status" value="1"/>
</dbReference>
<proteinExistence type="inferred from homology"/>
<dbReference type="InterPro" id="IPR047817">
    <property type="entry name" value="ABC2_TM_bact-type"/>
</dbReference>
<comment type="caution">
    <text evidence="11">The sequence shown here is derived from an EMBL/GenBank/DDBJ whole genome shotgun (WGS) entry which is preliminary data.</text>
</comment>
<feature type="transmembrane region" description="Helical" evidence="9">
    <location>
        <begin position="64"/>
        <end position="85"/>
    </location>
</feature>